<feature type="transmembrane region" description="Helical" evidence="6">
    <location>
        <begin position="796"/>
        <end position="814"/>
    </location>
</feature>
<keyword evidence="5 6" id="KW-0472">Membrane</keyword>
<feature type="domain" description="ABC3 transporter permease C-terminal" evidence="7">
    <location>
        <begin position="307"/>
        <end position="419"/>
    </location>
</feature>
<feature type="domain" description="ABC3 transporter permease C-terminal" evidence="7">
    <location>
        <begin position="705"/>
        <end position="821"/>
    </location>
</feature>
<dbReference type="EMBL" id="VDFN01000022">
    <property type="protein sequence ID" value="MQS46096.1"/>
    <property type="molecule type" value="Genomic_DNA"/>
</dbReference>
<evidence type="ECO:0000256" key="2">
    <source>
        <dbReference type="ARBA" id="ARBA00022475"/>
    </source>
</evidence>
<evidence type="ECO:0000256" key="4">
    <source>
        <dbReference type="ARBA" id="ARBA00022989"/>
    </source>
</evidence>
<dbReference type="InterPro" id="IPR003838">
    <property type="entry name" value="ABC3_permease_C"/>
</dbReference>
<feature type="transmembrane region" description="Helical" evidence="6">
    <location>
        <begin position="699"/>
        <end position="721"/>
    </location>
</feature>
<dbReference type="PANTHER" id="PTHR30287:SF1">
    <property type="entry name" value="INNER MEMBRANE PROTEIN"/>
    <property type="match status" value="1"/>
</dbReference>
<protein>
    <submittedName>
        <fullName evidence="8">FtsX-like permease family protein</fullName>
    </submittedName>
</protein>
<evidence type="ECO:0000256" key="3">
    <source>
        <dbReference type="ARBA" id="ARBA00022692"/>
    </source>
</evidence>
<dbReference type="Proteomes" id="UP000436655">
    <property type="component" value="Unassembled WGS sequence"/>
</dbReference>
<sequence length="831" mass="91926">MENKSRKVLNRMLHRTLKDTRGRFIAITLIIMLGVLIFVGVKGIGPGYRDSATSELNKTQLQDISVSSTAGLTQKDIDLAKKIKGVKVEASKNVFALASSDKSVVNVYGYKNNNSLNQLIIREGHLPTKPNQIVLDQRAKRYGGFKIGDTYKLDKTKGLTRQSYKVVGFADSPLYINNNYNRGNANVGSGTVSYFAYVPENNFNMNVYTSIGIFMNQRPSGDTYGKTYKNAVDSKMRQVKKVFDDRASQRKDELVSTAIAQQQMPVPESMVRKSIATPTYNFDKRTDLIGFTDYGDSSDRIAAIGDVFPVFFFLIAALITFTTISRMISEDRTQLGTMKAMGYSRTKIARNYFLYALLAAIIGTVFGVIIGQQGLVRFVLKISQSDIFTNQVVYPQWTDIILATVMSLVATIGAVAIVAPTELRTKPAELMLPKVPKNGKKILLERIKPFWSRLSFNSKVSIRNLFRFKSRMFMTIIGIAGGAGLILTGFGLKDSISGLSAAQFGGVVRYQAIVRLDKEHNPDKARNILSKNKSYKSAQTANTGVVELHNGDNSLSDVSFLVPSSSKDFSKYVNLKTTRNEKIALPKSGIALSNKAATLMDVEKGDYVKIQQSNGSTKKVRVSEIVQNYIGHFAYMSPTAYKAAFGSPVKINGLLVKTKSMSQKSQQAMAQDLLDKGNVINTTYMSDSLSSSDDMTKSLNGVVLILILMSGLLSFVVLYNLTNINVSERMRELSTIKVLGFYDREVTLYIARENIALTIVGIIFSFGVAQLLTRFILNQAATNNLLFPTIIGWEGYVAATVLTALFTGIVMYVTHLRLRKVDMLEALASRE</sequence>
<evidence type="ECO:0000256" key="5">
    <source>
        <dbReference type="ARBA" id="ARBA00023136"/>
    </source>
</evidence>
<accession>A0ABW9PA65</accession>
<dbReference type="PANTHER" id="PTHR30287">
    <property type="entry name" value="MEMBRANE COMPONENT OF PREDICTED ABC SUPERFAMILY METABOLITE UPTAKE TRANSPORTER"/>
    <property type="match status" value="1"/>
</dbReference>
<dbReference type="Pfam" id="PF02687">
    <property type="entry name" value="FtsX"/>
    <property type="match status" value="2"/>
</dbReference>
<keyword evidence="4 6" id="KW-1133">Transmembrane helix</keyword>
<dbReference type="InterPro" id="IPR038766">
    <property type="entry name" value="Membrane_comp_ABC_pdt"/>
</dbReference>
<feature type="transmembrane region" description="Helical" evidence="6">
    <location>
        <begin position="21"/>
        <end position="41"/>
    </location>
</feature>
<evidence type="ECO:0000256" key="6">
    <source>
        <dbReference type="SAM" id="Phobius"/>
    </source>
</evidence>
<proteinExistence type="predicted"/>
<evidence type="ECO:0000313" key="9">
    <source>
        <dbReference type="Proteomes" id="UP000436655"/>
    </source>
</evidence>
<evidence type="ECO:0000259" key="7">
    <source>
        <dbReference type="Pfam" id="PF02687"/>
    </source>
</evidence>
<feature type="transmembrane region" description="Helical" evidence="6">
    <location>
        <begin position="400"/>
        <end position="419"/>
    </location>
</feature>
<gene>
    <name evidence="8" type="ORF">FHL03_11465</name>
</gene>
<feature type="transmembrane region" description="Helical" evidence="6">
    <location>
        <begin position="307"/>
        <end position="328"/>
    </location>
</feature>
<dbReference type="RefSeq" id="WP_125706589.1">
    <property type="nucleotide sequence ID" value="NZ_JBHTOO010000016.1"/>
</dbReference>
<keyword evidence="2" id="KW-1003">Cell membrane</keyword>
<comment type="subcellular location">
    <subcellularLocation>
        <location evidence="1">Cell membrane</location>
        <topology evidence="1">Multi-pass membrane protein</topology>
    </subcellularLocation>
</comment>
<feature type="transmembrane region" description="Helical" evidence="6">
    <location>
        <begin position="349"/>
        <end position="370"/>
    </location>
</feature>
<keyword evidence="9" id="KW-1185">Reference proteome</keyword>
<organism evidence="8 9">
    <name type="scientific">Companilactobacillus mishanensis</name>
    <dbReference type="NCBI Taxonomy" id="2486008"/>
    <lineage>
        <taxon>Bacteria</taxon>
        <taxon>Bacillati</taxon>
        <taxon>Bacillota</taxon>
        <taxon>Bacilli</taxon>
        <taxon>Lactobacillales</taxon>
        <taxon>Lactobacillaceae</taxon>
        <taxon>Companilactobacillus</taxon>
    </lineage>
</organism>
<evidence type="ECO:0000313" key="8">
    <source>
        <dbReference type="EMBL" id="MQS46096.1"/>
    </source>
</evidence>
<comment type="caution">
    <text evidence="8">The sequence shown here is derived from an EMBL/GenBank/DDBJ whole genome shotgun (WGS) entry which is preliminary data.</text>
</comment>
<name>A0ABW9PA65_9LACO</name>
<keyword evidence="3 6" id="KW-0812">Transmembrane</keyword>
<evidence type="ECO:0000256" key="1">
    <source>
        <dbReference type="ARBA" id="ARBA00004651"/>
    </source>
</evidence>
<feature type="transmembrane region" description="Helical" evidence="6">
    <location>
        <begin position="472"/>
        <end position="492"/>
    </location>
</feature>
<reference evidence="8 9" key="1">
    <citation type="journal article" date="2019" name="Syst. Appl. Microbiol.">
        <title>Polyphasic characterization of two novel Lactobacillus spp. isolated from blown salami packages: Description of Lactobacillus halodurans sp. nov. and Lactobacillus salsicarnum sp. nov.</title>
        <authorList>
            <person name="Schuster J.A."/>
            <person name="Klingl A."/>
            <person name="Vogel R.F."/>
            <person name="Ehrmann M.A."/>
        </authorList>
    </citation>
    <scope>NUCLEOTIDE SEQUENCE [LARGE SCALE GENOMIC DNA]</scope>
    <source>
        <strain evidence="8 9">TMW 1.2098</strain>
    </source>
</reference>
<feature type="transmembrane region" description="Helical" evidence="6">
    <location>
        <begin position="754"/>
        <end position="776"/>
    </location>
</feature>